<feature type="transmembrane region" description="Helical" evidence="6">
    <location>
        <begin position="152"/>
        <end position="175"/>
    </location>
</feature>
<evidence type="ECO:0000256" key="1">
    <source>
        <dbReference type="ARBA" id="ARBA00004141"/>
    </source>
</evidence>
<accession>A0A6P5JBT4</accession>
<evidence type="ECO:0000256" key="4">
    <source>
        <dbReference type="ARBA" id="ARBA00022989"/>
    </source>
</evidence>
<keyword evidence="7" id="KW-1185">Reference proteome</keyword>
<keyword evidence="5 6" id="KW-0472">Membrane</keyword>
<dbReference type="Proteomes" id="UP000515140">
    <property type="component" value="Unplaced"/>
</dbReference>
<sequence length="238" mass="25595">MLPSFSQPGPISFPQGPMGTSVQLYKSKAYLQKFLKGEPKVLGTVQIMIALMNFTLGMVLILVPMKTYYVHEYFLLHTGYIFWGTAFFIISGSLSIAAENRTANTLVQSSLAMNAVSSVAAGLGIIFFSFNLSMTDSLHYFCDYESSSDSCFLGMFILMGINVILLILAILELAISLAVSSFGCKATCCSQSSVTLIMSPPPYVPENPGAKASLGEAMLRSTVSDTSALPGSHPDSFI</sequence>
<dbReference type="FunCoup" id="A0A6P5JBT4">
    <property type="interactions" value="87"/>
</dbReference>
<evidence type="ECO:0000256" key="5">
    <source>
        <dbReference type="ARBA" id="ARBA00023136"/>
    </source>
</evidence>
<dbReference type="GO" id="GO:0005886">
    <property type="term" value="C:plasma membrane"/>
    <property type="evidence" value="ECO:0007669"/>
    <property type="project" value="TreeGrafter"/>
</dbReference>
<evidence type="ECO:0000313" key="7">
    <source>
        <dbReference type="Proteomes" id="UP000515140"/>
    </source>
</evidence>
<comment type="subcellular location">
    <subcellularLocation>
        <location evidence="1">Membrane</location>
        <topology evidence="1">Multi-pass membrane protein</topology>
    </subcellularLocation>
</comment>
<dbReference type="Pfam" id="PF04103">
    <property type="entry name" value="CD20"/>
    <property type="match status" value="1"/>
</dbReference>
<name>A0A6P5JBT4_PHACI</name>
<evidence type="ECO:0000256" key="3">
    <source>
        <dbReference type="ARBA" id="ARBA00022692"/>
    </source>
</evidence>
<proteinExistence type="inferred from homology"/>
<feature type="transmembrane region" description="Helical" evidence="6">
    <location>
        <begin position="41"/>
        <end position="62"/>
    </location>
</feature>
<organism evidence="7 8">
    <name type="scientific">Phascolarctos cinereus</name>
    <name type="common">Koala</name>
    <dbReference type="NCBI Taxonomy" id="38626"/>
    <lineage>
        <taxon>Eukaryota</taxon>
        <taxon>Metazoa</taxon>
        <taxon>Chordata</taxon>
        <taxon>Craniata</taxon>
        <taxon>Vertebrata</taxon>
        <taxon>Euteleostomi</taxon>
        <taxon>Mammalia</taxon>
        <taxon>Metatheria</taxon>
        <taxon>Diprotodontia</taxon>
        <taxon>Phascolarctidae</taxon>
        <taxon>Phascolarctos</taxon>
    </lineage>
</organism>
<dbReference type="InterPro" id="IPR030417">
    <property type="entry name" value="MS4A"/>
</dbReference>
<dbReference type="KEGG" id="pcw:110200687"/>
<evidence type="ECO:0000256" key="6">
    <source>
        <dbReference type="SAM" id="Phobius"/>
    </source>
</evidence>
<keyword evidence="3 6" id="KW-0812">Transmembrane</keyword>
<dbReference type="GeneID" id="110200687"/>
<dbReference type="PANTHER" id="PTHR23320">
    <property type="entry name" value="MEMBRANE-SPANNING 4-DOMAINS SUBFAMILY A MS4A -RELATED"/>
    <property type="match status" value="1"/>
</dbReference>
<gene>
    <name evidence="8" type="primary">LOC110200687</name>
</gene>
<dbReference type="InterPro" id="IPR007237">
    <property type="entry name" value="CD20-like"/>
</dbReference>
<reference evidence="8" key="1">
    <citation type="submission" date="2025-08" db="UniProtKB">
        <authorList>
            <consortium name="RefSeq"/>
        </authorList>
    </citation>
    <scope>IDENTIFICATION</scope>
    <source>
        <tissue evidence="8">Spleen</tissue>
    </source>
</reference>
<feature type="transmembrane region" description="Helical" evidence="6">
    <location>
        <begin position="110"/>
        <end position="132"/>
    </location>
</feature>
<evidence type="ECO:0000313" key="8">
    <source>
        <dbReference type="RefSeq" id="XP_020831742.1"/>
    </source>
</evidence>
<dbReference type="RefSeq" id="XP_020831742.1">
    <property type="nucleotide sequence ID" value="XM_020976083.1"/>
</dbReference>
<dbReference type="PANTHER" id="PTHR23320:SF128">
    <property type="entry name" value="MEMBRANE-SPANNING 4-DOMAINS SUBFAMILY A MEMBER 4A"/>
    <property type="match status" value="1"/>
</dbReference>
<protein>
    <submittedName>
        <fullName evidence="8">Membrane-spanning 4-domains subfamily A member 4A-like isoform X1</fullName>
    </submittedName>
</protein>
<keyword evidence="4 6" id="KW-1133">Transmembrane helix</keyword>
<dbReference type="AlphaFoldDB" id="A0A6P5JBT4"/>
<feature type="transmembrane region" description="Helical" evidence="6">
    <location>
        <begin position="74"/>
        <end position="98"/>
    </location>
</feature>
<evidence type="ECO:0000256" key="2">
    <source>
        <dbReference type="ARBA" id="ARBA00009565"/>
    </source>
</evidence>
<dbReference type="InParanoid" id="A0A6P5JBT4"/>
<comment type="similarity">
    <text evidence="2">Belongs to the MS4A family.</text>
</comment>